<accession>A0AAV5QHK6</accession>
<protein>
    <submittedName>
        <fullName evidence="8">Mps3 protein</fullName>
    </submittedName>
</protein>
<dbReference type="GO" id="GO:0043495">
    <property type="term" value="F:protein-membrane adaptor activity"/>
    <property type="evidence" value="ECO:0007669"/>
    <property type="project" value="TreeGrafter"/>
</dbReference>
<dbReference type="PANTHER" id="PTHR12911:SF8">
    <property type="entry name" value="KLAROID PROTEIN-RELATED"/>
    <property type="match status" value="1"/>
</dbReference>
<evidence type="ECO:0000256" key="4">
    <source>
        <dbReference type="ARBA" id="ARBA00023136"/>
    </source>
</evidence>
<evidence type="ECO:0000256" key="2">
    <source>
        <dbReference type="ARBA" id="ARBA00022692"/>
    </source>
</evidence>
<feature type="coiled-coil region" evidence="5">
    <location>
        <begin position="616"/>
        <end position="643"/>
    </location>
</feature>
<evidence type="ECO:0000256" key="1">
    <source>
        <dbReference type="ARBA" id="ARBA00004370"/>
    </source>
</evidence>
<comment type="caution">
    <text evidence="8">The sequence shown here is derived from an EMBL/GenBank/DDBJ whole genome shotgun (WGS) entry which is preliminary data.</text>
</comment>
<evidence type="ECO:0000256" key="5">
    <source>
        <dbReference type="SAM" id="Coils"/>
    </source>
</evidence>
<comment type="subcellular location">
    <subcellularLocation>
        <location evidence="1">Membrane</location>
    </subcellularLocation>
</comment>
<gene>
    <name evidence="8" type="ORF">DASC09_015970</name>
</gene>
<evidence type="ECO:0000313" key="9">
    <source>
        <dbReference type="Proteomes" id="UP001360560"/>
    </source>
</evidence>
<keyword evidence="4" id="KW-0472">Membrane</keyword>
<organism evidence="8 9">
    <name type="scientific">Saccharomycopsis crataegensis</name>
    <dbReference type="NCBI Taxonomy" id="43959"/>
    <lineage>
        <taxon>Eukaryota</taxon>
        <taxon>Fungi</taxon>
        <taxon>Dikarya</taxon>
        <taxon>Ascomycota</taxon>
        <taxon>Saccharomycotina</taxon>
        <taxon>Saccharomycetes</taxon>
        <taxon>Saccharomycopsidaceae</taxon>
        <taxon>Saccharomycopsis</taxon>
    </lineage>
</organism>
<dbReference type="InterPro" id="IPR012919">
    <property type="entry name" value="SUN_dom"/>
</dbReference>
<feature type="coiled-coil region" evidence="5">
    <location>
        <begin position="263"/>
        <end position="290"/>
    </location>
</feature>
<reference evidence="8 9" key="1">
    <citation type="journal article" date="2023" name="Elife">
        <title>Identification of key yeast species and microbe-microbe interactions impacting larval growth of Drosophila in the wild.</title>
        <authorList>
            <person name="Mure A."/>
            <person name="Sugiura Y."/>
            <person name="Maeda R."/>
            <person name="Honda K."/>
            <person name="Sakurai N."/>
            <person name="Takahashi Y."/>
            <person name="Watada M."/>
            <person name="Katoh T."/>
            <person name="Gotoh A."/>
            <person name="Gotoh Y."/>
            <person name="Taniguchi I."/>
            <person name="Nakamura K."/>
            <person name="Hayashi T."/>
            <person name="Katayama T."/>
            <person name="Uemura T."/>
            <person name="Hattori Y."/>
        </authorList>
    </citation>
    <scope>NUCLEOTIDE SEQUENCE [LARGE SCALE GENOMIC DNA]</scope>
    <source>
        <strain evidence="8 9">SC-9</strain>
    </source>
</reference>
<dbReference type="RefSeq" id="XP_064851272.1">
    <property type="nucleotide sequence ID" value="XM_064995200.1"/>
</dbReference>
<dbReference type="GeneID" id="90072251"/>
<dbReference type="Proteomes" id="UP001360560">
    <property type="component" value="Unassembled WGS sequence"/>
</dbReference>
<keyword evidence="9" id="KW-1185">Reference proteome</keyword>
<feature type="region of interest" description="Disordered" evidence="6">
    <location>
        <begin position="78"/>
        <end position="143"/>
    </location>
</feature>
<dbReference type="Gene3D" id="2.60.120.260">
    <property type="entry name" value="Galactose-binding domain-like"/>
    <property type="match status" value="1"/>
</dbReference>
<dbReference type="PANTHER" id="PTHR12911">
    <property type="entry name" value="SAD1/UNC-84-LIKE PROTEIN-RELATED"/>
    <property type="match status" value="1"/>
</dbReference>
<keyword evidence="3" id="KW-1133">Transmembrane helix</keyword>
<keyword evidence="5" id="KW-0175">Coiled coil</keyword>
<feature type="compositionally biased region" description="Acidic residues" evidence="6">
    <location>
        <begin position="82"/>
        <end position="103"/>
    </location>
</feature>
<dbReference type="PROSITE" id="PS51469">
    <property type="entry name" value="SUN"/>
    <property type="match status" value="1"/>
</dbReference>
<dbReference type="InterPro" id="IPR045119">
    <property type="entry name" value="SUN1-5"/>
</dbReference>
<dbReference type="AlphaFoldDB" id="A0AAV5QHK6"/>
<evidence type="ECO:0000256" key="6">
    <source>
        <dbReference type="SAM" id="MobiDB-lite"/>
    </source>
</evidence>
<evidence type="ECO:0000313" key="8">
    <source>
        <dbReference type="EMBL" id="GMM34272.1"/>
    </source>
</evidence>
<dbReference type="EMBL" id="BTFZ01000002">
    <property type="protein sequence ID" value="GMM34272.1"/>
    <property type="molecule type" value="Genomic_DNA"/>
</dbReference>
<proteinExistence type="predicted"/>
<dbReference type="GO" id="GO:0034993">
    <property type="term" value="C:meiotic nuclear membrane microtubule tethering complex"/>
    <property type="evidence" value="ECO:0007669"/>
    <property type="project" value="TreeGrafter"/>
</dbReference>
<name>A0AAV5QHK6_9ASCO</name>
<sequence length="828" mass="96437">MAKSLANSIKKNNLSKDDISHIFSRIISNDDLIANDDELEEQDEIPPQDFDIDMLNQQFTLMRDWITNGNTQKTTEYIQSDSDMEDQLSQPEEEQEEQEEEQENGQYHNSEQRKPNSRQTSKASHVNIDSPRGTARRQDISESSSVKITNHKGFYMSSLLLFFLCLGYLGLQKLDGSSLLNDYELPENLPTDLKKYVSSKLSNINKDMEGIKGAVQIETAAVNSKLGGINDLIQNYHSENAKAIKEIETKFDTKFGVLHQEVFPQYNEKINSLENEMEKLQQNLNRTLSNFIQQVDNSSNKQIDFERYLEEKLPNYLPIMKGSKNKLTIVPEFESYLHKIISDYVHNNTANYNNSDISSPTFSRQNFNNYLQEFIENADNINIIDLKNSSIGSFIKKQILENINYDLIASKVDKTLQITKDESSRLIIDSTTELILSKLIKRIIINLDREKHNKKIQKFNYASYENGARIIPELVASFESFNITDIFLRQVSHQRKIWSRLKSVFSKKQSTGGIKHNDKNLILNTYQTILPSTIIPKDNFPNFKGIKTGIKTFAVKFPQPIYLNDIIVSYPRYANNPSLIYSAPKKISMWIQLTKPKEDLNKLKNYLYEATKDKYEDQYVINMEKLEQRIEEDKNEIPLKRIKSGEEVIYEKFYESNFNLFDQGFVKIGSMIYNYEPSRDNQTSIHQNFPLINKNFKNLKIRINSVFFSIESNYGNDEFNTNLFKVKVYGFSDFDLYCMRELLFSDETKPKNFTDYKDDLIELENMFNEKYIRNLSYEENDNDGDQLVLSTIPSSGQQGEYKKKELDEDMDFVADSYVIQEDNVVDYF</sequence>
<evidence type="ECO:0000256" key="3">
    <source>
        <dbReference type="ARBA" id="ARBA00022989"/>
    </source>
</evidence>
<keyword evidence="2" id="KW-0812">Transmembrane</keyword>
<evidence type="ECO:0000259" key="7">
    <source>
        <dbReference type="PROSITE" id="PS51469"/>
    </source>
</evidence>
<feature type="domain" description="SUN" evidence="7">
    <location>
        <begin position="475"/>
        <end position="733"/>
    </location>
</feature>